<dbReference type="InterPro" id="IPR049713">
    <property type="entry name" value="Pr6Pr-like"/>
</dbReference>
<feature type="transmembrane region" description="Helical" evidence="1">
    <location>
        <begin position="106"/>
        <end position="123"/>
    </location>
</feature>
<dbReference type="Proteomes" id="UP000679008">
    <property type="component" value="Unassembled WGS sequence"/>
</dbReference>
<feature type="transmembrane region" description="Helical" evidence="1">
    <location>
        <begin position="135"/>
        <end position="157"/>
    </location>
</feature>
<feature type="transmembrane region" description="Helical" evidence="1">
    <location>
        <begin position="7"/>
        <end position="25"/>
    </location>
</feature>
<protein>
    <submittedName>
        <fullName evidence="2">Pr6Pr family membrane protein</fullName>
    </submittedName>
</protein>
<gene>
    <name evidence="2" type="ORF">KBJ98_04475</name>
</gene>
<name>A0ABS5D1R6_9FLAO</name>
<organism evidence="2 3">
    <name type="scientific">Flavobacterium erciyesense</name>
    <dbReference type="NCBI Taxonomy" id="2825842"/>
    <lineage>
        <taxon>Bacteria</taxon>
        <taxon>Pseudomonadati</taxon>
        <taxon>Bacteroidota</taxon>
        <taxon>Flavobacteriia</taxon>
        <taxon>Flavobacteriales</taxon>
        <taxon>Flavobacteriaceae</taxon>
        <taxon>Flavobacterium</taxon>
    </lineage>
</organism>
<proteinExistence type="predicted"/>
<feature type="transmembrane region" description="Helical" evidence="1">
    <location>
        <begin position="72"/>
        <end position="94"/>
    </location>
</feature>
<feature type="transmembrane region" description="Helical" evidence="1">
    <location>
        <begin position="31"/>
        <end position="51"/>
    </location>
</feature>
<comment type="caution">
    <text evidence="2">The sequence shown here is derived from an EMBL/GenBank/DDBJ whole genome shotgun (WGS) entry which is preliminary data.</text>
</comment>
<evidence type="ECO:0000256" key="1">
    <source>
        <dbReference type="SAM" id="Phobius"/>
    </source>
</evidence>
<dbReference type="EMBL" id="JAGPXB010000003">
    <property type="protein sequence ID" value="MBQ0907952.1"/>
    <property type="molecule type" value="Genomic_DNA"/>
</dbReference>
<keyword evidence="3" id="KW-1185">Reference proteome</keyword>
<reference evidence="2 3" key="1">
    <citation type="submission" date="2021-04" db="EMBL/GenBank/DDBJ databases">
        <title>Description of novel Flavobacterium sp. F-328.</title>
        <authorList>
            <person name="Saticioglu I.B."/>
        </authorList>
    </citation>
    <scope>NUCLEOTIDE SEQUENCE [LARGE SCALE GENOMIC DNA]</scope>
    <source>
        <strain evidence="2 3">F-328</strain>
    </source>
</reference>
<keyword evidence="1" id="KW-0812">Transmembrane</keyword>
<keyword evidence="1" id="KW-1133">Transmembrane helix</keyword>
<dbReference type="NCBIfam" id="NF038065">
    <property type="entry name" value="Pr6Pr"/>
    <property type="match status" value="1"/>
</dbReference>
<evidence type="ECO:0000313" key="3">
    <source>
        <dbReference type="Proteomes" id="UP000679008"/>
    </source>
</evidence>
<accession>A0ABS5D1R6</accession>
<feature type="transmembrane region" description="Helical" evidence="1">
    <location>
        <begin position="169"/>
        <end position="193"/>
    </location>
</feature>
<evidence type="ECO:0000313" key="2">
    <source>
        <dbReference type="EMBL" id="MBQ0907952.1"/>
    </source>
</evidence>
<sequence>MDSIGFCLGWFAIIGQFILMLQNRQTAVLETIIRFFSFFTILTNILVALYFTSRLPMFEKTSLANFYKKGSLTALTVFILVVGLVYQIILRSTWHPTGLQKIVDELLHSVIPIFVLGYWFLFAENSDLKFKNCKNWLCFPLLYFVYVIARGHFSNFYPYPFVDILALGYYQVCINFLFVSLFFLFVMGTLLLIGKALKK</sequence>
<keyword evidence="1" id="KW-0472">Membrane</keyword>